<keyword evidence="1" id="KW-0283">Flagellar rotation</keyword>
<evidence type="ECO:0000313" key="4">
    <source>
        <dbReference type="EMBL" id="CAA9338877.1"/>
    </source>
</evidence>
<dbReference type="InterPro" id="IPR047055">
    <property type="entry name" value="MotA-like"/>
</dbReference>
<dbReference type="PANTHER" id="PTHR30433">
    <property type="entry name" value="CHEMOTAXIS PROTEIN MOTA"/>
    <property type="match status" value="1"/>
</dbReference>
<sequence length="132" mass="14203">MLLIVGAVIVLASVLGGFMMVGGKLLALWHLNEIIVICGSAAGAYIISTPPKVMKAAGAAFKRGAHMHRVIVHGHDDHRGVRARAAQFIQRLEAAAAGHGQVEQHRIGQGLARLDHCFIRARGFGHDFDRIE</sequence>
<evidence type="ECO:0000256" key="1">
    <source>
        <dbReference type="ARBA" id="ARBA00022779"/>
    </source>
</evidence>
<dbReference type="AlphaFoldDB" id="A0A6J4LQ07"/>
<evidence type="ECO:0000256" key="2">
    <source>
        <dbReference type="SAM" id="Phobius"/>
    </source>
</evidence>
<keyword evidence="2" id="KW-0812">Transmembrane</keyword>
<reference evidence="4" key="1">
    <citation type="submission" date="2020-02" db="EMBL/GenBank/DDBJ databases">
        <authorList>
            <person name="Meier V. D."/>
        </authorList>
    </citation>
    <scope>NUCLEOTIDE SEQUENCE</scope>
    <source>
        <strain evidence="4">AVDCRST_MAG71</strain>
    </source>
</reference>
<dbReference type="GO" id="GO:0006935">
    <property type="term" value="P:chemotaxis"/>
    <property type="evidence" value="ECO:0007669"/>
    <property type="project" value="InterPro"/>
</dbReference>
<keyword evidence="2" id="KW-1133">Transmembrane helix</keyword>
<dbReference type="GO" id="GO:0071978">
    <property type="term" value="P:bacterial-type flagellum-dependent swarming motility"/>
    <property type="evidence" value="ECO:0007669"/>
    <property type="project" value="InterPro"/>
</dbReference>
<evidence type="ECO:0000259" key="3">
    <source>
        <dbReference type="Pfam" id="PF20560"/>
    </source>
</evidence>
<feature type="transmembrane region" description="Helical" evidence="2">
    <location>
        <begin position="26"/>
        <end position="47"/>
    </location>
</feature>
<proteinExistence type="predicted"/>
<gene>
    <name evidence="4" type="ORF">AVDCRST_MAG71-2175</name>
</gene>
<dbReference type="GO" id="GO:0005886">
    <property type="term" value="C:plasma membrane"/>
    <property type="evidence" value="ECO:0007669"/>
    <property type="project" value="TreeGrafter"/>
</dbReference>
<dbReference type="PANTHER" id="PTHR30433:SF4">
    <property type="entry name" value="MOTILITY PROTEIN A"/>
    <property type="match status" value="1"/>
</dbReference>
<dbReference type="InterPro" id="IPR046786">
    <property type="entry name" value="MotA_N"/>
</dbReference>
<dbReference type="Pfam" id="PF20560">
    <property type="entry name" value="MotA_N"/>
    <property type="match status" value="1"/>
</dbReference>
<feature type="domain" description="Motility protein A N-terminal" evidence="3">
    <location>
        <begin position="4"/>
        <end position="63"/>
    </location>
</feature>
<protein>
    <recommendedName>
        <fullName evidence="3">Motility protein A N-terminal domain-containing protein</fullName>
    </recommendedName>
</protein>
<organism evidence="4">
    <name type="scientific">uncultured Lysobacter sp</name>
    <dbReference type="NCBI Taxonomy" id="271060"/>
    <lineage>
        <taxon>Bacteria</taxon>
        <taxon>Pseudomonadati</taxon>
        <taxon>Pseudomonadota</taxon>
        <taxon>Gammaproteobacteria</taxon>
        <taxon>Lysobacterales</taxon>
        <taxon>Lysobacteraceae</taxon>
        <taxon>Lysobacter</taxon>
        <taxon>environmental samples</taxon>
    </lineage>
</organism>
<keyword evidence="2" id="KW-0472">Membrane</keyword>
<accession>A0A6J4LQ07</accession>
<name>A0A6J4LQ07_9GAMM</name>
<dbReference type="EMBL" id="CADCUA010000498">
    <property type="protein sequence ID" value="CAA9338877.1"/>
    <property type="molecule type" value="Genomic_DNA"/>
</dbReference>